<name>A0A7Y0BP68_9SPHN</name>
<sequence>MTAALFILAALSVFGALTLARFIRRTDPYRCPYDLNDCTEDTMCLRCWGDWQW</sequence>
<protein>
    <submittedName>
        <fullName evidence="1">Uncharacterized protein</fullName>
    </submittedName>
</protein>
<gene>
    <name evidence="1" type="ORF">HHL27_09160</name>
</gene>
<dbReference type="AlphaFoldDB" id="A0A7Y0BP68"/>
<evidence type="ECO:0000313" key="1">
    <source>
        <dbReference type="EMBL" id="NML93835.1"/>
    </source>
</evidence>
<reference evidence="1 2" key="1">
    <citation type="submission" date="2020-04" db="EMBL/GenBank/DDBJ databases">
        <title>Novosphingobium sp. TW-4 isolated from soil.</title>
        <authorList>
            <person name="Dahal R.H."/>
            <person name="Chaudhary D.K."/>
        </authorList>
    </citation>
    <scope>NUCLEOTIDE SEQUENCE [LARGE SCALE GENOMIC DNA]</scope>
    <source>
        <strain evidence="1 2">TW-4</strain>
    </source>
</reference>
<organism evidence="1 2">
    <name type="scientific">Novosphingobium olei</name>
    <dbReference type="NCBI Taxonomy" id="2728851"/>
    <lineage>
        <taxon>Bacteria</taxon>
        <taxon>Pseudomonadati</taxon>
        <taxon>Pseudomonadota</taxon>
        <taxon>Alphaproteobacteria</taxon>
        <taxon>Sphingomonadales</taxon>
        <taxon>Sphingomonadaceae</taxon>
        <taxon>Novosphingobium</taxon>
    </lineage>
</organism>
<dbReference type="RefSeq" id="WP_169493098.1">
    <property type="nucleotide sequence ID" value="NZ_JABBGM010000003.1"/>
</dbReference>
<dbReference type="EMBL" id="JABBGM010000003">
    <property type="protein sequence ID" value="NML93835.1"/>
    <property type="molecule type" value="Genomic_DNA"/>
</dbReference>
<evidence type="ECO:0000313" key="2">
    <source>
        <dbReference type="Proteomes" id="UP000583556"/>
    </source>
</evidence>
<dbReference type="Proteomes" id="UP000583556">
    <property type="component" value="Unassembled WGS sequence"/>
</dbReference>
<keyword evidence="2" id="KW-1185">Reference proteome</keyword>
<comment type="caution">
    <text evidence="1">The sequence shown here is derived from an EMBL/GenBank/DDBJ whole genome shotgun (WGS) entry which is preliminary data.</text>
</comment>
<accession>A0A7Y0BP68</accession>
<proteinExistence type="predicted"/>